<dbReference type="EMBL" id="FOMX01000065">
    <property type="protein sequence ID" value="SFF40925.1"/>
    <property type="molecule type" value="Genomic_DNA"/>
</dbReference>
<dbReference type="InterPro" id="IPR005519">
    <property type="entry name" value="Acid_phosphat_B-like"/>
</dbReference>
<dbReference type="SUPFAM" id="SSF56784">
    <property type="entry name" value="HAD-like"/>
    <property type="match status" value="1"/>
</dbReference>
<dbReference type="GO" id="GO:0009279">
    <property type="term" value="C:cell outer membrane"/>
    <property type="evidence" value="ECO:0007669"/>
    <property type="project" value="InterPro"/>
</dbReference>
<dbReference type="SFLD" id="SFLDS00003">
    <property type="entry name" value="Haloacid_Dehalogenase"/>
    <property type="match status" value="1"/>
</dbReference>
<reference evidence="3" key="1">
    <citation type="submission" date="2016-10" db="EMBL/GenBank/DDBJ databases">
        <authorList>
            <person name="Varghese N."/>
            <person name="Submissions S."/>
        </authorList>
    </citation>
    <scope>NUCLEOTIDE SEQUENCE [LARGE SCALE GENOMIC DNA]</scope>
    <source>
        <strain evidence="3">ATCC 25963</strain>
    </source>
</reference>
<dbReference type="PANTHER" id="PTHR31284">
    <property type="entry name" value="ACID PHOSPHATASE-LIKE PROTEIN"/>
    <property type="match status" value="1"/>
</dbReference>
<dbReference type="OrthoDB" id="193314at2"/>
<sequence>MSVPARLTLALAVSALPACKHASTEGRGSAHDALFAVAWVQTSAEYEAAARQTYAAAERVLEAALADPTWTAAVEQTGDFSALPPALIVDVDETVLDNSAYQARLVASGAPYSPDTWNAWVEERKATAVPGAVALLGAAAARGVRVFYLSNRDVRQAEATRDNLARLQFPDTDDLETFYFRDVARGWKDKSPRRAEVAKTHRVIFMFGDNLFDFVEKERPTLAERAAMVEEHASWWSSRWFLIPNPMYGSWDEALFGYDHQKTPAQKQEARLDALDPAP</sequence>
<dbReference type="PANTHER" id="PTHR31284:SF10">
    <property type="entry name" value="ACID PHOSPHATASE-LIKE PROTEIN"/>
    <property type="match status" value="1"/>
</dbReference>
<dbReference type="InterPro" id="IPR036412">
    <property type="entry name" value="HAD-like_sf"/>
</dbReference>
<dbReference type="SFLD" id="SFLDG01125">
    <property type="entry name" value="C1.1:_Acid_Phosphatase_Like"/>
    <property type="match status" value="1"/>
</dbReference>
<evidence type="ECO:0000313" key="3">
    <source>
        <dbReference type="Proteomes" id="UP000199400"/>
    </source>
</evidence>
<evidence type="ECO:0000256" key="1">
    <source>
        <dbReference type="ARBA" id="ARBA00022729"/>
    </source>
</evidence>
<dbReference type="Gene3D" id="3.40.50.1000">
    <property type="entry name" value="HAD superfamily/HAD-like"/>
    <property type="match status" value="1"/>
</dbReference>
<accession>A0A1I2IF33</accession>
<proteinExistence type="predicted"/>
<dbReference type="PIRSF" id="PIRSF019271">
    <property type="entry name" value="Acid_Ptase_C"/>
    <property type="match status" value="1"/>
</dbReference>
<organism evidence="2 3">
    <name type="scientific">Nannocystis exedens</name>
    <dbReference type="NCBI Taxonomy" id="54"/>
    <lineage>
        <taxon>Bacteria</taxon>
        <taxon>Pseudomonadati</taxon>
        <taxon>Myxococcota</taxon>
        <taxon>Polyangia</taxon>
        <taxon>Nannocystales</taxon>
        <taxon>Nannocystaceae</taxon>
        <taxon>Nannocystis</taxon>
    </lineage>
</organism>
<dbReference type="Pfam" id="PF03767">
    <property type="entry name" value="Acid_phosphat_B"/>
    <property type="match status" value="1"/>
</dbReference>
<evidence type="ECO:0000313" key="2">
    <source>
        <dbReference type="EMBL" id="SFF40925.1"/>
    </source>
</evidence>
<dbReference type="STRING" id="54.SAMN02745121_08672"/>
<protein>
    <submittedName>
        <fullName evidence="2">Acid phosphatase</fullName>
    </submittedName>
</protein>
<keyword evidence="3" id="KW-1185">Reference proteome</keyword>
<dbReference type="InterPro" id="IPR006423">
    <property type="entry name" value="Lipo_e_P4"/>
</dbReference>
<name>A0A1I2IF33_9BACT</name>
<dbReference type="InterPro" id="IPR023214">
    <property type="entry name" value="HAD_sf"/>
</dbReference>
<dbReference type="Proteomes" id="UP000199400">
    <property type="component" value="Unassembled WGS sequence"/>
</dbReference>
<dbReference type="RefSeq" id="WP_096331507.1">
    <property type="nucleotide sequence ID" value="NZ_FOMX01000065.1"/>
</dbReference>
<gene>
    <name evidence="2" type="ORF">SAMN02745121_08672</name>
</gene>
<dbReference type="AlphaFoldDB" id="A0A1I2IF33"/>
<keyword evidence="1" id="KW-0732">Signal</keyword>